<dbReference type="SUPFAM" id="SSF46548">
    <property type="entry name" value="alpha-helical ferredoxin"/>
    <property type="match status" value="1"/>
</dbReference>
<dbReference type="PANTHER" id="PTHR30002:SF4">
    <property type="entry name" value="EPOXYQUEUOSINE REDUCTASE"/>
    <property type="match status" value="1"/>
</dbReference>
<keyword evidence="7" id="KW-0408">Iron</keyword>
<feature type="domain" description="4Fe-4S ferredoxin-type" evidence="9">
    <location>
        <begin position="165"/>
        <end position="197"/>
    </location>
</feature>
<dbReference type="InterPro" id="IPR017900">
    <property type="entry name" value="4Fe4S_Fe_S_CS"/>
</dbReference>
<dbReference type="Gene3D" id="3.30.70.20">
    <property type="match status" value="1"/>
</dbReference>
<dbReference type="PROSITE" id="PS00198">
    <property type="entry name" value="4FE4S_FER_1"/>
    <property type="match status" value="1"/>
</dbReference>
<evidence type="ECO:0000313" key="10">
    <source>
        <dbReference type="EMBL" id="NEU04707.1"/>
    </source>
</evidence>
<gene>
    <name evidence="10" type="primary">queG</name>
    <name evidence="10" type="ORF">G3M99_07470</name>
</gene>
<dbReference type="Proteomes" id="UP000481872">
    <property type="component" value="Unassembled WGS sequence"/>
</dbReference>
<dbReference type="Pfam" id="PF08331">
    <property type="entry name" value="QueG_DUF1730"/>
    <property type="match status" value="1"/>
</dbReference>
<organism evidence="10 11">
    <name type="scientific">Clostridium senegalense</name>
    <dbReference type="NCBI Taxonomy" id="1465809"/>
    <lineage>
        <taxon>Bacteria</taxon>
        <taxon>Bacillati</taxon>
        <taxon>Bacillota</taxon>
        <taxon>Clostridia</taxon>
        <taxon>Eubacteriales</taxon>
        <taxon>Clostridiaceae</taxon>
        <taxon>Clostridium</taxon>
    </lineage>
</organism>
<evidence type="ECO:0000256" key="5">
    <source>
        <dbReference type="ARBA" id="ARBA00022785"/>
    </source>
</evidence>
<dbReference type="PANTHER" id="PTHR30002">
    <property type="entry name" value="EPOXYQUEUOSINE REDUCTASE"/>
    <property type="match status" value="1"/>
</dbReference>
<keyword evidence="6 10" id="KW-0560">Oxidoreductase</keyword>
<comment type="caution">
    <text evidence="10">The sequence shown here is derived from an EMBL/GenBank/DDBJ whole genome shotgun (WGS) entry which is preliminary data.</text>
</comment>
<evidence type="ECO:0000256" key="7">
    <source>
        <dbReference type="ARBA" id="ARBA00023004"/>
    </source>
</evidence>
<evidence type="ECO:0000256" key="4">
    <source>
        <dbReference type="ARBA" id="ARBA00022723"/>
    </source>
</evidence>
<name>A0A6M0H2F5_9CLOT</name>
<keyword evidence="8" id="KW-0411">Iron-sulfur</keyword>
<dbReference type="GO" id="GO:0052693">
    <property type="term" value="F:epoxyqueuosine reductase activity"/>
    <property type="evidence" value="ECO:0007669"/>
    <property type="project" value="UniProtKB-EC"/>
</dbReference>
<dbReference type="EMBL" id="JAAGPU010000011">
    <property type="protein sequence ID" value="NEU04707.1"/>
    <property type="molecule type" value="Genomic_DNA"/>
</dbReference>
<keyword evidence="1" id="KW-0004">4Fe-4S</keyword>
<keyword evidence="11" id="KW-1185">Reference proteome</keyword>
<proteinExistence type="predicted"/>
<keyword evidence="3" id="KW-0819">tRNA processing</keyword>
<dbReference type="GO" id="GO:0046872">
    <property type="term" value="F:metal ion binding"/>
    <property type="evidence" value="ECO:0007669"/>
    <property type="project" value="UniProtKB-KW"/>
</dbReference>
<protein>
    <submittedName>
        <fullName evidence="10">tRNA epoxyqueuosine(34) reductase QueG</fullName>
        <ecNumber evidence="10">1.17.99.6</ecNumber>
    </submittedName>
</protein>
<keyword evidence="4" id="KW-0479">Metal-binding</keyword>
<evidence type="ECO:0000259" key="9">
    <source>
        <dbReference type="PROSITE" id="PS51379"/>
    </source>
</evidence>
<evidence type="ECO:0000313" key="11">
    <source>
        <dbReference type="Proteomes" id="UP000481872"/>
    </source>
</evidence>
<evidence type="ECO:0000256" key="1">
    <source>
        <dbReference type="ARBA" id="ARBA00022485"/>
    </source>
</evidence>
<keyword evidence="2" id="KW-0963">Cytoplasm</keyword>
<dbReference type="Pfam" id="PF13484">
    <property type="entry name" value="Fer4_16"/>
    <property type="match status" value="1"/>
</dbReference>
<dbReference type="GO" id="GO:0008616">
    <property type="term" value="P:tRNA queuosine(34) biosynthetic process"/>
    <property type="evidence" value="ECO:0007669"/>
    <property type="project" value="UniProtKB-KW"/>
</dbReference>
<evidence type="ECO:0000256" key="6">
    <source>
        <dbReference type="ARBA" id="ARBA00023002"/>
    </source>
</evidence>
<evidence type="ECO:0000256" key="3">
    <source>
        <dbReference type="ARBA" id="ARBA00022694"/>
    </source>
</evidence>
<accession>A0A6M0H2F5</accession>
<evidence type="ECO:0000256" key="2">
    <source>
        <dbReference type="ARBA" id="ARBA00022490"/>
    </source>
</evidence>
<dbReference type="AlphaFoldDB" id="A0A6M0H2F5"/>
<dbReference type="PROSITE" id="PS51379">
    <property type="entry name" value="4FE4S_FER_2"/>
    <property type="match status" value="1"/>
</dbReference>
<keyword evidence="5" id="KW-0671">Queuosine biosynthesis</keyword>
<sequence length="332" mass="38864">MNDKIKKDLIKYINSIGIELVGITDCRVFHELKEYYTYRKNNGFYVEFEEEDIEKRIDPFNLMKNGKSIISIAVPYCYKESKKNKYFSKYTQGKDYHEVVKSYLQLICDYLKNMGIDSKGFVDNNPLPERYIAYLSGLGFVGKNNTFITERYGSYVFLGEVITNLKLEPDTPISKNCEGCELCLKACPTNTLEKIKIDNNFNKCLSYITQKKHLSKNELKYIEGKIFGCDICQNVCPYNKEIHYSNIDEFKPFDFMINDSLLDVINLNNSDFKNKYKNCSCGWRGKNTLIRNAMVTYKSMKGKDLDNIYKNINSPYIKDYYDKIFKNEKGEK</sequence>
<evidence type="ECO:0000256" key="8">
    <source>
        <dbReference type="ARBA" id="ARBA00023014"/>
    </source>
</evidence>
<dbReference type="RefSeq" id="WP_199869719.1">
    <property type="nucleotide sequence ID" value="NZ_JAAGPU010000011.1"/>
</dbReference>
<reference evidence="10 11" key="1">
    <citation type="submission" date="2020-02" db="EMBL/GenBank/DDBJ databases">
        <title>Genome assembly of a novel Clostridium senegalense strain.</title>
        <authorList>
            <person name="Gupta T.B."/>
            <person name="Jauregui R."/>
            <person name="Maclean P."/>
            <person name="Nawarathana A."/>
            <person name="Brightwell G."/>
        </authorList>
    </citation>
    <scope>NUCLEOTIDE SEQUENCE [LARGE SCALE GENOMIC DNA]</scope>
    <source>
        <strain evidence="10 11">AGRFS4</strain>
    </source>
</reference>
<dbReference type="InterPro" id="IPR004453">
    <property type="entry name" value="QueG"/>
</dbReference>
<dbReference type="EC" id="1.17.99.6" evidence="10"/>
<dbReference type="GO" id="GO:0051539">
    <property type="term" value="F:4 iron, 4 sulfur cluster binding"/>
    <property type="evidence" value="ECO:0007669"/>
    <property type="project" value="UniProtKB-KW"/>
</dbReference>
<dbReference type="NCBIfam" id="TIGR00276">
    <property type="entry name" value="tRNA epoxyqueuosine(34) reductase QueG"/>
    <property type="match status" value="1"/>
</dbReference>
<dbReference type="InterPro" id="IPR013542">
    <property type="entry name" value="QueG_DUF1730"/>
</dbReference>
<dbReference type="InterPro" id="IPR017896">
    <property type="entry name" value="4Fe4S_Fe-S-bd"/>
</dbReference>